<evidence type="ECO:0000313" key="3">
    <source>
        <dbReference type="EMBL" id="QIG66092.1"/>
    </source>
</evidence>
<dbReference type="GO" id="GO:0004386">
    <property type="term" value="F:helicase activity"/>
    <property type="evidence" value="ECO:0007669"/>
    <property type="project" value="UniProtKB-KW"/>
</dbReference>
<proteinExistence type="predicted"/>
<keyword evidence="3" id="KW-0547">Nucleotide-binding</keyword>
<dbReference type="GO" id="GO:0016787">
    <property type="term" value="F:hydrolase activity"/>
    <property type="evidence" value="ECO:0007669"/>
    <property type="project" value="UniProtKB-KW"/>
</dbReference>
<dbReference type="InterPro" id="IPR027417">
    <property type="entry name" value="P-loop_NTPase"/>
</dbReference>
<evidence type="ECO:0000313" key="4">
    <source>
        <dbReference type="Proteomes" id="UP000503046"/>
    </source>
</evidence>
<dbReference type="InterPro" id="IPR000330">
    <property type="entry name" value="SNF2_N"/>
</dbReference>
<organism evidence="3 4">
    <name type="scientific">Ochrobactrum phage vB_OspP_OH</name>
    <dbReference type="NCBI Taxonomy" id="2712957"/>
    <lineage>
        <taxon>Viruses</taxon>
        <taxon>Duplodnaviria</taxon>
        <taxon>Heunggongvirae</taxon>
        <taxon>Uroviricota</taxon>
        <taxon>Caudoviricetes</taxon>
        <taxon>Wolominvirus</taxon>
        <taxon>Wolominvirus OH</taxon>
    </lineage>
</organism>
<dbReference type="Gene3D" id="3.40.50.300">
    <property type="entry name" value="P-loop containing nucleotide triphosphate hydrolases"/>
    <property type="match status" value="1"/>
</dbReference>
<keyword evidence="1" id="KW-0378">Hydrolase</keyword>
<dbReference type="EMBL" id="MT028492">
    <property type="protein sequence ID" value="QIG66092.1"/>
    <property type="molecule type" value="Genomic_DNA"/>
</dbReference>
<dbReference type="Pfam" id="PF00176">
    <property type="entry name" value="SNF2-rel_dom"/>
    <property type="match status" value="1"/>
</dbReference>
<sequence length="470" mass="54140">MRILGKDYKLMRVQEEALARSKGKMGYGYFMEMGMGKTLTSQMDLLRNLEMGLTRRSLVVCPNSFKGGWVKDAEKHGLPINQMVYVSGEDRYVRSWMRRPSNQIRQLIVNYEALRSDNTMALLNDYFDGHDVNTIFDESIQLKQFDSQQTKAGIRVGGMSSIVRLLSGKPTTQGPHDLWGQLRAARQLSGYNYYAFKNNYTRAGGFKGKQVVGTKNEDQLRELLEPISFYATKADWSDLPPKMYTQREYSMTPQMQAQFDSMYEEFVLWLNDEDYVAVDAAITKYIKLAQIQAGFIIDDDGKVTELVEPKKNPRIRLMRQIIDEEVTGKVLVPYHHKYVREILTSAFADLNPAVLRGGMTVAEQDAEKDRFNNDPKCRIMFLQTRASKYGHTLLGDAANRCSTMIFFENTYSLDDRSQIEDRNHRWGQDADHCLYVDLCGTVIDMRMTEALAAKEDMFQRVFNPMRTRPT</sequence>
<feature type="domain" description="SNF2 N-terminal" evidence="2">
    <location>
        <begin position="32"/>
        <end position="269"/>
    </location>
</feature>
<dbReference type="GO" id="GO:0031297">
    <property type="term" value="P:replication fork processing"/>
    <property type="evidence" value="ECO:0007669"/>
    <property type="project" value="TreeGrafter"/>
</dbReference>
<dbReference type="SUPFAM" id="SSF52540">
    <property type="entry name" value="P-loop containing nucleoside triphosphate hydrolases"/>
    <property type="match status" value="2"/>
</dbReference>
<dbReference type="PANTHER" id="PTHR45766:SF6">
    <property type="entry name" value="SWI_SNF-RELATED MATRIX-ASSOCIATED ACTIN-DEPENDENT REGULATOR OF CHROMATIN SUBFAMILY A-LIKE PROTEIN 1"/>
    <property type="match status" value="1"/>
</dbReference>
<protein>
    <submittedName>
        <fullName evidence="3">ATP-dependent DNA helicase</fullName>
    </submittedName>
</protein>
<dbReference type="PANTHER" id="PTHR45766">
    <property type="entry name" value="DNA ANNEALING HELICASE AND ENDONUCLEASE ZRANB3 FAMILY MEMBER"/>
    <property type="match status" value="1"/>
</dbReference>
<accession>A0A6G6XXP8</accession>
<dbReference type="GO" id="GO:0006281">
    <property type="term" value="P:DNA repair"/>
    <property type="evidence" value="ECO:0007669"/>
    <property type="project" value="TreeGrafter"/>
</dbReference>
<name>A0A6G6XXP8_9CAUD</name>
<keyword evidence="4" id="KW-1185">Reference proteome</keyword>
<dbReference type="GO" id="GO:0005524">
    <property type="term" value="F:ATP binding"/>
    <property type="evidence" value="ECO:0007669"/>
    <property type="project" value="InterPro"/>
</dbReference>
<dbReference type="Gene3D" id="3.40.50.10810">
    <property type="entry name" value="Tandem AAA-ATPase domain"/>
    <property type="match status" value="1"/>
</dbReference>
<evidence type="ECO:0000259" key="2">
    <source>
        <dbReference type="Pfam" id="PF00176"/>
    </source>
</evidence>
<keyword evidence="3" id="KW-0067">ATP-binding</keyword>
<gene>
    <name evidence="3" type="ORF">phiOH_p36</name>
</gene>
<keyword evidence="3" id="KW-0347">Helicase</keyword>
<dbReference type="InterPro" id="IPR038718">
    <property type="entry name" value="SNF2-like_sf"/>
</dbReference>
<dbReference type="Proteomes" id="UP000503046">
    <property type="component" value="Segment"/>
</dbReference>
<evidence type="ECO:0000256" key="1">
    <source>
        <dbReference type="ARBA" id="ARBA00022801"/>
    </source>
</evidence>
<reference evidence="3 4" key="1">
    <citation type="submission" date="2020-02" db="EMBL/GenBank/DDBJ databases">
        <title>Identification and Characterization of First Virulent Phages, Including a Novel Jumbo Virus, Infecting Ochrobactrum spp.</title>
        <authorList>
            <person name="Decewicz P."/>
            <person name="Golec P."/>
            <person name="Szymczak M."/>
            <person name="Radlinska M."/>
            <person name="Dziewit L."/>
        </authorList>
    </citation>
    <scope>NUCLEOTIDE SEQUENCE [LARGE SCALE GENOMIC DNA]</scope>
</reference>